<evidence type="ECO:0000313" key="1">
    <source>
        <dbReference type="EMBL" id="PTW54386.1"/>
    </source>
</evidence>
<accession>A0A2T5USB3</accession>
<evidence type="ECO:0000313" key="2">
    <source>
        <dbReference type="Proteomes" id="UP000244081"/>
    </source>
</evidence>
<comment type="caution">
    <text evidence="1">The sequence shown here is derived from an EMBL/GenBank/DDBJ whole genome shotgun (WGS) entry which is preliminary data.</text>
</comment>
<dbReference type="AlphaFoldDB" id="A0A2T5USB3"/>
<gene>
    <name evidence="1" type="ORF">C8N35_11467</name>
</gene>
<dbReference type="EMBL" id="QAYG01000014">
    <property type="protein sequence ID" value="PTW54386.1"/>
    <property type="molecule type" value="Genomic_DNA"/>
</dbReference>
<name>A0A2T5USB3_9HYPH</name>
<protein>
    <submittedName>
        <fullName evidence="1">Uncharacterized protein</fullName>
    </submittedName>
</protein>
<dbReference type="RefSeq" id="WP_107992005.1">
    <property type="nucleotide sequence ID" value="NZ_QAYG01000014.1"/>
</dbReference>
<keyword evidence="2" id="KW-1185">Reference proteome</keyword>
<organism evidence="1 2">
    <name type="scientific">Breoghania corrubedonensis</name>
    <dbReference type="NCBI Taxonomy" id="665038"/>
    <lineage>
        <taxon>Bacteria</taxon>
        <taxon>Pseudomonadati</taxon>
        <taxon>Pseudomonadota</taxon>
        <taxon>Alphaproteobacteria</taxon>
        <taxon>Hyphomicrobiales</taxon>
        <taxon>Stappiaceae</taxon>
        <taxon>Breoghania</taxon>
    </lineage>
</organism>
<dbReference type="Proteomes" id="UP000244081">
    <property type="component" value="Unassembled WGS sequence"/>
</dbReference>
<sequence>MLAKKKNIAPPVTSTVTVSLDISFTCAPGSAPLSRDEIQELTARAVESFTTVGRERIAAFNEISRVRRGAQAEVIAVEAHPCEGQSFRFAGVPAND</sequence>
<proteinExistence type="predicted"/>
<reference evidence="1 2" key="1">
    <citation type="submission" date="2018-04" db="EMBL/GenBank/DDBJ databases">
        <title>Genomic Encyclopedia of Archaeal and Bacterial Type Strains, Phase II (KMG-II): from individual species to whole genera.</title>
        <authorList>
            <person name="Goeker M."/>
        </authorList>
    </citation>
    <scope>NUCLEOTIDE SEQUENCE [LARGE SCALE GENOMIC DNA]</scope>
    <source>
        <strain evidence="1 2">DSM 23382</strain>
    </source>
</reference>